<comment type="caution">
    <text evidence="1">The sequence shown here is derived from an EMBL/GenBank/DDBJ whole genome shotgun (WGS) entry which is preliminary data.</text>
</comment>
<protein>
    <submittedName>
        <fullName evidence="1">Uncharacterized protein</fullName>
    </submittedName>
</protein>
<accession>A0A1Y2JPC6</accession>
<reference evidence="1 2" key="1">
    <citation type="submission" date="2017-03" db="EMBL/GenBank/DDBJ databases">
        <title>Whole genome sequences of fourteen strains of Bradyrhizobium canariense and one strain of Bradyrhizobium japonicum isolated from Lupinus (Papilionoideae: Genisteae) species in Algeria.</title>
        <authorList>
            <person name="Crovadore J."/>
            <person name="Chekireb D."/>
            <person name="Brachmann A."/>
            <person name="Chablais R."/>
            <person name="Cochard B."/>
            <person name="Lefort F."/>
        </authorList>
    </citation>
    <scope>NUCLEOTIDE SEQUENCE [LARGE SCALE GENOMIC DNA]</scope>
    <source>
        <strain evidence="1 2">UBMA197</strain>
    </source>
</reference>
<sequence>MTNELDDDPLDLIELRRQITALRSQHSDNLPVTAILNSFLVKIAFLSEPKDTAHARYRQSEFARMLRTVKEMVSRSRSTKPSDVVKRPK</sequence>
<dbReference type="AlphaFoldDB" id="A0A1Y2JPC6"/>
<dbReference type="EMBL" id="NAFL01000251">
    <property type="protein sequence ID" value="OSJ32172.1"/>
    <property type="molecule type" value="Genomic_DNA"/>
</dbReference>
<organism evidence="1 2">
    <name type="scientific">Bradyrhizobium japonicum</name>
    <dbReference type="NCBI Taxonomy" id="375"/>
    <lineage>
        <taxon>Bacteria</taxon>
        <taxon>Pseudomonadati</taxon>
        <taxon>Pseudomonadota</taxon>
        <taxon>Alphaproteobacteria</taxon>
        <taxon>Hyphomicrobiales</taxon>
        <taxon>Nitrobacteraceae</taxon>
        <taxon>Bradyrhizobium</taxon>
    </lineage>
</organism>
<name>A0A1Y2JPC6_BRAJP</name>
<proteinExistence type="predicted"/>
<dbReference type="Proteomes" id="UP000193335">
    <property type="component" value="Unassembled WGS sequence"/>
</dbReference>
<gene>
    <name evidence="1" type="ORF">BSZ19_20275</name>
</gene>
<evidence type="ECO:0000313" key="2">
    <source>
        <dbReference type="Proteomes" id="UP000193335"/>
    </source>
</evidence>
<evidence type="ECO:0000313" key="1">
    <source>
        <dbReference type="EMBL" id="OSJ32172.1"/>
    </source>
</evidence>